<evidence type="ECO:0000256" key="6">
    <source>
        <dbReference type="PROSITE-ProRule" id="PRU00169"/>
    </source>
</evidence>
<dbReference type="SMART" id="SM00448">
    <property type="entry name" value="REC"/>
    <property type="match status" value="1"/>
</dbReference>
<evidence type="ECO:0000256" key="3">
    <source>
        <dbReference type="ARBA" id="ARBA00023125"/>
    </source>
</evidence>
<evidence type="ECO:0000256" key="5">
    <source>
        <dbReference type="ARBA" id="ARBA00024867"/>
    </source>
</evidence>
<evidence type="ECO:0000259" key="7">
    <source>
        <dbReference type="PROSITE" id="PS01124"/>
    </source>
</evidence>
<dbReference type="GO" id="GO:0000160">
    <property type="term" value="P:phosphorelay signal transduction system"/>
    <property type="evidence" value="ECO:0007669"/>
    <property type="project" value="InterPro"/>
</dbReference>
<reference evidence="9" key="2">
    <citation type="journal article" date="2021" name="PeerJ">
        <title>Extensive microbial diversity within the chicken gut microbiome revealed by metagenomics and culture.</title>
        <authorList>
            <person name="Gilroy R."/>
            <person name="Ravi A."/>
            <person name="Getino M."/>
            <person name="Pursley I."/>
            <person name="Horton D.L."/>
            <person name="Alikhan N.F."/>
            <person name="Baker D."/>
            <person name="Gharbi K."/>
            <person name="Hall N."/>
            <person name="Watson M."/>
            <person name="Adriaenssens E.M."/>
            <person name="Foster-Nyarko E."/>
            <person name="Jarju S."/>
            <person name="Secka A."/>
            <person name="Antonio M."/>
            <person name="Oren A."/>
            <person name="Chaudhuri R.R."/>
            <person name="La Ragione R."/>
            <person name="Hildebrand F."/>
            <person name="Pallen M.J."/>
        </authorList>
    </citation>
    <scope>NUCLEOTIDE SEQUENCE</scope>
    <source>
        <strain evidence="9">ChiSxjej2B14-6234</strain>
    </source>
</reference>
<dbReference type="Pfam" id="PF00072">
    <property type="entry name" value="Response_reg"/>
    <property type="match status" value="1"/>
</dbReference>
<keyword evidence="3" id="KW-0238">DNA-binding</keyword>
<evidence type="ECO:0000256" key="4">
    <source>
        <dbReference type="ARBA" id="ARBA00023163"/>
    </source>
</evidence>
<dbReference type="Gene3D" id="1.10.10.60">
    <property type="entry name" value="Homeodomain-like"/>
    <property type="match status" value="2"/>
</dbReference>
<dbReference type="InterPro" id="IPR001789">
    <property type="entry name" value="Sig_transdc_resp-reg_receiver"/>
</dbReference>
<name>A0A9D0ZAN2_9FIRM</name>
<evidence type="ECO:0000313" key="9">
    <source>
        <dbReference type="EMBL" id="HIQ71686.1"/>
    </source>
</evidence>
<feature type="domain" description="HTH araC/xylS-type" evidence="7">
    <location>
        <begin position="399"/>
        <end position="496"/>
    </location>
</feature>
<dbReference type="InterPro" id="IPR018060">
    <property type="entry name" value="HTH_AraC"/>
</dbReference>
<comment type="caution">
    <text evidence="9">The sequence shown here is derived from an EMBL/GenBank/DDBJ whole genome shotgun (WGS) entry which is preliminary data.</text>
</comment>
<dbReference type="PANTHER" id="PTHR43280">
    <property type="entry name" value="ARAC-FAMILY TRANSCRIPTIONAL REGULATOR"/>
    <property type="match status" value="1"/>
</dbReference>
<evidence type="ECO:0000256" key="1">
    <source>
        <dbReference type="ARBA" id="ARBA00018672"/>
    </source>
</evidence>
<protein>
    <recommendedName>
        <fullName evidence="1">Stage 0 sporulation protein A homolog</fullName>
    </recommendedName>
</protein>
<dbReference type="Pfam" id="PF12833">
    <property type="entry name" value="HTH_18"/>
    <property type="match status" value="1"/>
</dbReference>
<dbReference type="InterPro" id="IPR009057">
    <property type="entry name" value="Homeodomain-like_sf"/>
</dbReference>
<keyword evidence="2" id="KW-0805">Transcription regulation</keyword>
<evidence type="ECO:0000256" key="2">
    <source>
        <dbReference type="ARBA" id="ARBA00023015"/>
    </source>
</evidence>
<dbReference type="PANTHER" id="PTHR43280:SF34">
    <property type="entry name" value="ARAC-FAMILY TRANSCRIPTIONAL REGULATOR"/>
    <property type="match status" value="1"/>
</dbReference>
<organism evidence="9 10">
    <name type="scientific">Candidatus Onthenecus intestinigallinarum</name>
    <dbReference type="NCBI Taxonomy" id="2840875"/>
    <lineage>
        <taxon>Bacteria</taxon>
        <taxon>Bacillati</taxon>
        <taxon>Bacillota</taxon>
        <taxon>Clostridia</taxon>
        <taxon>Eubacteriales</taxon>
        <taxon>Candidatus Onthenecus</taxon>
    </lineage>
</organism>
<dbReference type="Proteomes" id="UP000886887">
    <property type="component" value="Unassembled WGS sequence"/>
</dbReference>
<sequence length="499" mass="55423">MKYSVVLVDDEMVARAYIGGMRLWSEGEFVLVAQARNGEEALRYLEERHADILLMDVSMPGMNGVELSGAVRSRFPGVIQIALSNFDDYDYVRPIMRNGAYDYVLKDRLTEEGLRGILQSCVQRAGAHGRGESQRLLRGRLRDYMDAGGQGPCPLPNDGARLAASFARVEWPSSYDGQQRQAAASGIETLLESAEGENTGILALYFEGSGEENGWFVLFYRLYQTDSSQEIQRRLYYVQRRQEESIREMYHLNLRIEPAPQMHSMQAVLSYAVHRLQAGDATAPAAPAGSGLSLADQKALLSALEEPDDGRMRAILQGLLRAQDGGAETLLLKELIDLAAHAAEEWDARADLPAAGSAIFQWLSRTPREEACEAVTRLYVQLFASLAEHRRPRCSEPVERALAFIRERFAGPVSAQEVAAAARVSPAYLSRVFHRETGKTLTDAINGLRIERAQALIGQGRPLKEVASSCGFAQYTYFLKVFKAQTGMSPKNYTRKSEK</sequence>
<evidence type="ECO:0000259" key="8">
    <source>
        <dbReference type="PROSITE" id="PS50110"/>
    </source>
</evidence>
<dbReference type="GO" id="GO:0003700">
    <property type="term" value="F:DNA-binding transcription factor activity"/>
    <property type="evidence" value="ECO:0007669"/>
    <property type="project" value="InterPro"/>
</dbReference>
<dbReference type="AlphaFoldDB" id="A0A9D0ZAN2"/>
<dbReference type="EMBL" id="DVFJ01000016">
    <property type="protein sequence ID" value="HIQ71686.1"/>
    <property type="molecule type" value="Genomic_DNA"/>
</dbReference>
<reference evidence="9" key="1">
    <citation type="submission" date="2020-10" db="EMBL/GenBank/DDBJ databases">
        <authorList>
            <person name="Gilroy R."/>
        </authorList>
    </citation>
    <scope>NUCLEOTIDE SEQUENCE</scope>
    <source>
        <strain evidence="9">ChiSxjej2B14-6234</strain>
    </source>
</reference>
<dbReference type="InterPro" id="IPR018062">
    <property type="entry name" value="HTH_AraC-typ_CS"/>
</dbReference>
<evidence type="ECO:0000313" key="10">
    <source>
        <dbReference type="Proteomes" id="UP000886887"/>
    </source>
</evidence>
<accession>A0A9D0ZAN2</accession>
<gene>
    <name evidence="9" type="ORF">IAB73_05705</name>
</gene>
<dbReference type="SMART" id="SM00342">
    <property type="entry name" value="HTH_ARAC"/>
    <property type="match status" value="1"/>
</dbReference>
<dbReference type="CDD" id="cd17536">
    <property type="entry name" value="REC_YesN-like"/>
    <property type="match status" value="1"/>
</dbReference>
<dbReference type="PROSITE" id="PS01124">
    <property type="entry name" value="HTH_ARAC_FAMILY_2"/>
    <property type="match status" value="1"/>
</dbReference>
<dbReference type="SUPFAM" id="SSF52172">
    <property type="entry name" value="CheY-like"/>
    <property type="match status" value="1"/>
</dbReference>
<feature type="modified residue" description="4-aspartylphosphate" evidence="6">
    <location>
        <position position="56"/>
    </location>
</feature>
<dbReference type="InterPro" id="IPR011006">
    <property type="entry name" value="CheY-like_superfamily"/>
</dbReference>
<dbReference type="SUPFAM" id="SSF46689">
    <property type="entry name" value="Homeodomain-like"/>
    <property type="match status" value="2"/>
</dbReference>
<feature type="domain" description="Response regulatory" evidence="8">
    <location>
        <begin position="4"/>
        <end position="121"/>
    </location>
</feature>
<dbReference type="PROSITE" id="PS50110">
    <property type="entry name" value="RESPONSE_REGULATORY"/>
    <property type="match status" value="1"/>
</dbReference>
<dbReference type="PROSITE" id="PS00041">
    <property type="entry name" value="HTH_ARAC_FAMILY_1"/>
    <property type="match status" value="1"/>
</dbReference>
<proteinExistence type="predicted"/>
<keyword evidence="6" id="KW-0597">Phosphoprotein</keyword>
<dbReference type="GO" id="GO:0043565">
    <property type="term" value="F:sequence-specific DNA binding"/>
    <property type="evidence" value="ECO:0007669"/>
    <property type="project" value="InterPro"/>
</dbReference>
<comment type="function">
    <text evidence="5">May play the central regulatory role in sporulation. It may be an element of the effector pathway responsible for the activation of sporulation genes in response to nutritional stress. Spo0A may act in concert with spo0H (a sigma factor) to control the expression of some genes that are critical to the sporulation process.</text>
</comment>
<dbReference type="Gene3D" id="3.40.50.2300">
    <property type="match status" value="1"/>
</dbReference>
<keyword evidence="4" id="KW-0804">Transcription</keyword>